<feature type="compositionally biased region" description="Basic and acidic residues" evidence="1">
    <location>
        <begin position="29"/>
        <end position="46"/>
    </location>
</feature>
<dbReference type="AlphaFoldDB" id="X0KXN2"/>
<gene>
    <name evidence="2" type="ORF">FOTG_18109</name>
</gene>
<dbReference type="Proteomes" id="UP000030701">
    <property type="component" value="Unassembled WGS sequence"/>
</dbReference>
<proteinExistence type="predicted"/>
<sequence>MFPDSEDEDGEPSSASAEPSVASNGPARTFHDVAEMSQEKRPKVEAGEEELTEDTEANFARASHGRKADNMAARVATSGATNRTAAEAPM</sequence>
<protein>
    <submittedName>
        <fullName evidence="2">Uncharacterized protein</fullName>
    </submittedName>
</protein>
<evidence type="ECO:0000256" key="1">
    <source>
        <dbReference type="SAM" id="MobiDB-lite"/>
    </source>
</evidence>
<feature type="compositionally biased region" description="Acidic residues" evidence="1">
    <location>
        <begin position="1"/>
        <end position="11"/>
    </location>
</feature>
<dbReference type="HOGENOM" id="CLU_2440936_0_0_1"/>
<organism evidence="2">
    <name type="scientific">Fusarium oxysporum f. sp. vasinfectum 25433</name>
    <dbReference type="NCBI Taxonomy" id="1089449"/>
    <lineage>
        <taxon>Eukaryota</taxon>
        <taxon>Fungi</taxon>
        <taxon>Dikarya</taxon>
        <taxon>Ascomycota</taxon>
        <taxon>Pezizomycotina</taxon>
        <taxon>Sordariomycetes</taxon>
        <taxon>Hypocreomycetidae</taxon>
        <taxon>Hypocreales</taxon>
        <taxon>Nectriaceae</taxon>
        <taxon>Fusarium</taxon>
        <taxon>Fusarium oxysporum species complex</taxon>
    </lineage>
</organism>
<feature type="region of interest" description="Disordered" evidence="1">
    <location>
        <begin position="1"/>
        <end position="90"/>
    </location>
</feature>
<evidence type="ECO:0000313" key="2">
    <source>
        <dbReference type="EMBL" id="EXM13436.1"/>
    </source>
</evidence>
<feature type="compositionally biased region" description="Acidic residues" evidence="1">
    <location>
        <begin position="47"/>
        <end position="56"/>
    </location>
</feature>
<reference evidence="2" key="1">
    <citation type="submission" date="2011-11" db="EMBL/GenBank/DDBJ databases">
        <title>The Genome Sequence of Fusarium oxysporum Cotton.</title>
        <authorList>
            <consortium name="The Broad Institute Genome Sequencing Platform"/>
            <person name="Ma L.-J."/>
            <person name="Gale L.R."/>
            <person name="Schwartz D.C."/>
            <person name="Zhou S."/>
            <person name="Corby-Kistler H."/>
            <person name="Young S.K."/>
            <person name="Zeng Q."/>
            <person name="Gargeya S."/>
            <person name="Fitzgerald M."/>
            <person name="Haas B."/>
            <person name="Abouelleil A."/>
            <person name="Alvarado L."/>
            <person name="Arachchi H.M."/>
            <person name="Berlin A."/>
            <person name="Brown A."/>
            <person name="Chapman S.B."/>
            <person name="Chen Z."/>
            <person name="Dunbar C."/>
            <person name="Freedman E."/>
            <person name="Gearin G."/>
            <person name="Goldberg J."/>
            <person name="Griggs A."/>
            <person name="Gujja S."/>
            <person name="Heiman D."/>
            <person name="Howarth C."/>
            <person name="Larson L."/>
            <person name="Lui A."/>
            <person name="MacDonald P.J.P."/>
            <person name="Montmayeur A."/>
            <person name="Murphy C."/>
            <person name="Neiman D."/>
            <person name="Pearson M."/>
            <person name="Priest M."/>
            <person name="Roberts A."/>
            <person name="Saif S."/>
            <person name="Shea T."/>
            <person name="Shenoy N."/>
            <person name="Sisk P."/>
            <person name="Stolte C."/>
            <person name="Sykes S."/>
            <person name="Wortman J."/>
            <person name="Nusbaum C."/>
            <person name="Birren B."/>
        </authorList>
    </citation>
    <scope>NUCLEOTIDE SEQUENCE [LARGE SCALE GENOMIC DNA]</scope>
    <source>
        <strain evidence="2">25433</strain>
    </source>
</reference>
<reference evidence="2" key="2">
    <citation type="submission" date="2014-03" db="EMBL/GenBank/DDBJ databases">
        <title>The Genome Annotation of Fusarium oxysporum Cotton.</title>
        <authorList>
            <consortium name="The Broad Institute Genomics Platform"/>
            <person name="Ma L.-J."/>
            <person name="Corby-Kistler H."/>
            <person name="Broz K."/>
            <person name="Gale L.R."/>
            <person name="Jonkers W."/>
            <person name="O'Donnell K."/>
            <person name="Ploetz R."/>
            <person name="Steinberg C."/>
            <person name="Schwartz D.C."/>
            <person name="VanEtten H."/>
            <person name="Zhou S."/>
            <person name="Young S.K."/>
            <person name="Zeng Q."/>
            <person name="Gargeya S."/>
            <person name="Fitzgerald M."/>
            <person name="Abouelleil A."/>
            <person name="Alvarado L."/>
            <person name="Chapman S.B."/>
            <person name="Gainer-Dewar J."/>
            <person name="Goldberg J."/>
            <person name="Griggs A."/>
            <person name="Gujja S."/>
            <person name="Hansen M."/>
            <person name="Howarth C."/>
            <person name="Imamovic A."/>
            <person name="Ireland A."/>
            <person name="Larimer J."/>
            <person name="McCowan C."/>
            <person name="Murphy C."/>
            <person name="Pearson M."/>
            <person name="Poon T.W."/>
            <person name="Priest M."/>
            <person name="Roberts A."/>
            <person name="Saif S."/>
            <person name="Shea T."/>
            <person name="Sykes S."/>
            <person name="Wortman J."/>
            <person name="Nusbaum C."/>
            <person name="Birren B."/>
        </authorList>
    </citation>
    <scope>NUCLEOTIDE SEQUENCE</scope>
    <source>
        <strain evidence="2">25433</strain>
    </source>
</reference>
<dbReference type="EMBL" id="KK035283">
    <property type="protein sequence ID" value="EXM13436.1"/>
    <property type="molecule type" value="Genomic_DNA"/>
</dbReference>
<name>X0KXN2_FUSOX</name>
<accession>X0KXN2</accession>
<feature type="compositionally biased region" description="Low complexity" evidence="1">
    <location>
        <begin position="12"/>
        <end position="23"/>
    </location>
</feature>